<dbReference type="Pfam" id="PF01030">
    <property type="entry name" value="Recep_L_domain"/>
    <property type="match status" value="4"/>
</dbReference>
<sequence length="1055" mass="120236">MLFERAVASEGTKRMRLAVLLLCLVYGWAQEEVKEIIGAAEMAEIDAEFGGNASMMSNVTFTENGGNATTVPDATITETGGSAVVVPPTTSPKDIDFDEVDKRKGETLNELFRGMTVCTGSENVTEIVAFENASVLAGGCDVFSGHLWIDTKNETLPSSISRLRLVLGCITVWNSGLRELNFSSLSLLIYNERRCRPYVLRFVDNENLRSITFHENFTMPDSHLILVAGKHSLTEESITPRMEGYRLPKDSDDCRDKKRGCKVYYGEYLYSESDERLSTLERIEGRLVIRNTILTNLSKFEKITIVGLYGPALVITDNSHLKDISSLYKMKIRGPEPVLIWQDNGAHWCHNKADLKLLSRITQKKPYKLGTLNYYGSTRVDDVFLNSTRHYCRCGCVVFGSLEIRDLDGETVDLTPLKNIYVVFGTLTITGNTRLYDLSFLENLNSIGNYSANITDMAFELNRNVDLFDAYMENLVRIHGEVQVQTCTKLPERTEKLFRTLTQNKAAIWLHETEHCTRELHEKEEKRIQIVDQRFWNMSFSENTCIASNNDELKMILEDQSHRRFSNAQGHNFTLCEHFYGYMKLHAIESEYGEVGFIQHLKTITGCLNIVNVTTSRTGKIGNSPFEELDLTNLAKIDYDDALCEDIFALRIMRNKFLRRIDFNENLTLNGGYFIRMNSAEGKIYFDGNPNTTFLWSDPKDCMLEDPEKLVKNCTNLIGPVFLESQLEKPNALFDSKQIKKIYGQLIIRSTKYNDLDAYEYLTIIADNKDAVIIENNKNLRDITALTKMNITLSDKFPKEASENWKPVVVRNNGKICLKSRHNEEDVRKRVSTPFQFSDFCRQRCVGGIVTDLTSLQSCRIVMGGLTIKDYDFESASDLLRYFEEIEDIEGQLIIMNNTGIKNLAFLKSLLRVSDYTTKRPIFRVADNPNLTSIEPLHKVELEYSPYEVHLVAVIETYSKISDHEQKELGIQGKVEFRVKERLHPTKGRRSKRKRDRKENADNLGVGIALSVGGCLIITIFGYGYSFFAYLREQRELKRRQQPEGGQAAPVGRAP</sequence>
<protein>
    <submittedName>
        <fullName evidence="5">Mab-21 domain-containing protein</fullName>
    </submittedName>
</protein>
<dbReference type="InterPro" id="IPR036941">
    <property type="entry name" value="Rcpt_L-dom_sf"/>
</dbReference>
<dbReference type="PANTHER" id="PTHR21662">
    <property type="entry name" value="RECEPTOR PROTEIN-TYROSINE KINASE"/>
    <property type="match status" value="1"/>
</dbReference>
<keyword evidence="2" id="KW-0732">Signal</keyword>
<keyword evidence="1" id="KW-1133">Transmembrane helix</keyword>
<dbReference type="AlphaFoldDB" id="A0A7I4YX86"/>
<dbReference type="WBParaSite" id="HCON_00153140-00001">
    <property type="protein sequence ID" value="HCON_00153140-00001"/>
    <property type="gene ID" value="HCON_00153140"/>
</dbReference>
<proteinExistence type="predicted"/>
<dbReference type="InterPro" id="IPR053079">
    <property type="entry name" value="SPS2_domain"/>
</dbReference>
<evidence type="ECO:0000259" key="3">
    <source>
        <dbReference type="Pfam" id="PF01030"/>
    </source>
</evidence>
<dbReference type="Proteomes" id="UP000025227">
    <property type="component" value="Unplaced"/>
</dbReference>
<dbReference type="Gene3D" id="3.80.20.20">
    <property type="entry name" value="Receptor L-domain"/>
    <property type="match status" value="4"/>
</dbReference>
<feature type="chain" id="PRO_5029810196" evidence="2">
    <location>
        <begin position="30"/>
        <end position="1055"/>
    </location>
</feature>
<accession>A0A7I4YX86</accession>
<reference evidence="5" key="1">
    <citation type="submission" date="2020-12" db="UniProtKB">
        <authorList>
            <consortium name="WormBaseParasite"/>
        </authorList>
    </citation>
    <scope>IDENTIFICATION</scope>
    <source>
        <strain evidence="5">MHco3</strain>
    </source>
</reference>
<evidence type="ECO:0000256" key="1">
    <source>
        <dbReference type="SAM" id="Phobius"/>
    </source>
</evidence>
<name>A0A7I4YX86_HAECO</name>
<dbReference type="InterPro" id="IPR000494">
    <property type="entry name" value="Rcpt_L-dom"/>
</dbReference>
<dbReference type="SUPFAM" id="SSF52058">
    <property type="entry name" value="L domain-like"/>
    <property type="match status" value="6"/>
</dbReference>
<keyword evidence="1" id="KW-0812">Transmembrane</keyword>
<evidence type="ECO:0000256" key="2">
    <source>
        <dbReference type="SAM" id="SignalP"/>
    </source>
</evidence>
<keyword evidence="1" id="KW-0472">Membrane</keyword>
<feature type="transmembrane region" description="Helical" evidence="1">
    <location>
        <begin position="1004"/>
        <end position="1031"/>
    </location>
</feature>
<dbReference type="PANTHER" id="PTHR21662:SF59">
    <property type="entry name" value="RECEPTOR PROTEIN-TYROSINE KINASE"/>
    <property type="match status" value="1"/>
</dbReference>
<feature type="domain" description="Receptor L-domain" evidence="3">
    <location>
        <begin position="271"/>
        <end position="344"/>
    </location>
</feature>
<feature type="domain" description="Receptor L-domain" evidence="3">
    <location>
        <begin position="397"/>
        <end position="492"/>
    </location>
</feature>
<feature type="domain" description="Receptor L-domain" evidence="3">
    <location>
        <begin position="859"/>
        <end position="936"/>
    </location>
</feature>
<evidence type="ECO:0000313" key="4">
    <source>
        <dbReference type="Proteomes" id="UP000025227"/>
    </source>
</evidence>
<feature type="domain" description="Receptor L-domain" evidence="3">
    <location>
        <begin position="713"/>
        <end position="822"/>
    </location>
</feature>
<organism evidence="4 5">
    <name type="scientific">Haemonchus contortus</name>
    <name type="common">Barber pole worm</name>
    <dbReference type="NCBI Taxonomy" id="6289"/>
    <lineage>
        <taxon>Eukaryota</taxon>
        <taxon>Metazoa</taxon>
        <taxon>Ecdysozoa</taxon>
        <taxon>Nematoda</taxon>
        <taxon>Chromadorea</taxon>
        <taxon>Rhabditida</taxon>
        <taxon>Rhabditina</taxon>
        <taxon>Rhabditomorpha</taxon>
        <taxon>Strongyloidea</taxon>
        <taxon>Trichostrongylidae</taxon>
        <taxon>Haemonchus</taxon>
    </lineage>
</organism>
<dbReference type="OrthoDB" id="5911669at2759"/>
<keyword evidence="4" id="KW-1185">Reference proteome</keyword>
<feature type="signal peptide" evidence="2">
    <location>
        <begin position="1"/>
        <end position="29"/>
    </location>
</feature>
<evidence type="ECO:0000313" key="5">
    <source>
        <dbReference type="WBParaSite" id="HCON_00153140-00001"/>
    </source>
</evidence>